<dbReference type="InterPro" id="IPR016194">
    <property type="entry name" value="SPOC-like_C_dom_sf"/>
</dbReference>
<sequence length="334" mass="37292">MAALQLWVNSYNTRSHTPMARPIWTGTLSFGLLNVPVSLMSGERKVDLHFRMLDSRDKKPIRFERVNADTGDEVPWKEIVKAFEYDKGSYVIVEEQDIRSASPESHETVEVETFVDAADIDPRYFEKPYILVPGKKAEKGYVLLRETLRDTGKVGIAKVVIRTREYLAAVMPQGDALILLLLRYQQEVVDPQDFKLPAGAVGEYRITPKEQEMAKQLIESMSGTWQPEDYHDEFRGKLEQILRKRIQAKGGTTTVDVEPPQHEDASTNVVDFMSLLQKSLQANTRTPAKKSSAPATGSAKKTAAKKVAKKATKTTAAKATKTTASKAAPRRKAG</sequence>
<keyword evidence="2" id="KW-0227">DNA damage</keyword>
<comment type="similarity">
    <text evidence="2">Belongs to the prokaryotic Ku family.</text>
</comment>
<protein>
    <recommendedName>
        <fullName evidence="2">Non-homologous end joining protein Ku</fullName>
    </recommendedName>
</protein>
<evidence type="ECO:0000256" key="2">
    <source>
        <dbReference type="HAMAP-Rule" id="MF_01875"/>
    </source>
</evidence>
<gene>
    <name evidence="2" type="primary">ku</name>
    <name evidence="5" type="ORF">XPU_0016</name>
</gene>
<dbReference type="FunFam" id="2.40.290.10:FF:000004">
    <property type="entry name" value="Non-homologous end joining protein Ku"/>
    <property type="match status" value="1"/>
</dbReference>
<dbReference type="HAMAP" id="MF_01875">
    <property type="entry name" value="Prokaryotic_Ku"/>
    <property type="match status" value="1"/>
</dbReference>
<dbReference type="EMBL" id="BAVB01000003">
    <property type="protein sequence ID" value="GAE48484.1"/>
    <property type="molecule type" value="Genomic_DNA"/>
</dbReference>
<evidence type="ECO:0000256" key="3">
    <source>
        <dbReference type="SAM" id="MobiDB-lite"/>
    </source>
</evidence>
<comment type="subunit">
    <text evidence="2">Homodimer. Interacts with LigD.</text>
</comment>
<evidence type="ECO:0000259" key="4">
    <source>
        <dbReference type="SMART" id="SM00559"/>
    </source>
</evidence>
<dbReference type="Proteomes" id="UP000019143">
    <property type="component" value="Unassembled WGS sequence"/>
</dbReference>
<reference evidence="5 6" key="1">
    <citation type="submission" date="2014-01" db="EMBL/GenBank/DDBJ databases">
        <title>Genome sequence and analysis of Xanthomonas arboricola pv. pruni.</title>
        <authorList>
            <person name="Fujikawa T."/>
            <person name="Nakazono-Nagaoka E."/>
        </authorList>
    </citation>
    <scope>NUCLEOTIDE SEQUENCE [LARGE SCALE GENOMIC DNA]</scope>
    <source>
        <strain evidence="6">MAFF 311562</strain>
    </source>
</reference>
<evidence type="ECO:0000313" key="5">
    <source>
        <dbReference type="EMBL" id="GAE48484.1"/>
    </source>
</evidence>
<name>W4RXW5_9XANT</name>
<dbReference type="SMART" id="SM00559">
    <property type="entry name" value="Ku78"/>
    <property type="match status" value="1"/>
</dbReference>
<keyword evidence="2" id="KW-0234">DNA repair</keyword>
<feature type="region of interest" description="Disordered" evidence="3">
    <location>
        <begin position="282"/>
        <end position="334"/>
    </location>
</feature>
<dbReference type="CDD" id="cd00789">
    <property type="entry name" value="KU_like"/>
    <property type="match status" value="1"/>
</dbReference>
<dbReference type="PIRSF" id="PIRSF006493">
    <property type="entry name" value="Prok_Ku"/>
    <property type="match status" value="1"/>
</dbReference>
<dbReference type="Gene3D" id="2.40.290.10">
    <property type="match status" value="1"/>
</dbReference>
<organism evidence="5 6">
    <name type="scientific">Xanthomonas arboricola pv. pruni str. MAFF 311562</name>
    <dbReference type="NCBI Taxonomy" id="1414836"/>
    <lineage>
        <taxon>Bacteria</taxon>
        <taxon>Pseudomonadati</taxon>
        <taxon>Pseudomonadota</taxon>
        <taxon>Gammaproteobacteria</taxon>
        <taxon>Lysobacterales</taxon>
        <taxon>Lysobacteraceae</taxon>
        <taxon>Xanthomonas</taxon>
    </lineage>
</organism>
<dbReference type="AlphaFoldDB" id="W4RXW5"/>
<evidence type="ECO:0000256" key="1">
    <source>
        <dbReference type="ARBA" id="ARBA00023125"/>
    </source>
</evidence>
<dbReference type="PANTHER" id="PTHR41251">
    <property type="entry name" value="NON-HOMOLOGOUS END JOINING PROTEIN KU"/>
    <property type="match status" value="1"/>
</dbReference>
<dbReference type="InterPro" id="IPR009187">
    <property type="entry name" value="Prok_Ku"/>
</dbReference>
<dbReference type="Pfam" id="PF02735">
    <property type="entry name" value="Ku"/>
    <property type="match status" value="1"/>
</dbReference>
<feature type="compositionally biased region" description="Basic residues" evidence="3">
    <location>
        <begin position="302"/>
        <end position="312"/>
    </location>
</feature>
<accession>W4RXW5</accession>
<feature type="compositionally biased region" description="Low complexity" evidence="3">
    <location>
        <begin position="289"/>
        <end position="301"/>
    </location>
</feature>
<evidence type="ECO:0000313" key="6">
    <source>
        <dbReference type="Proteomes" id="UP000019143"/>
    </source>
</evidence>
<keyword evidence="2" id="KW-0233">DNA recombination</keyword>
<dbReference type="InterPro" id="IPR006164">
    <property type="entry name" value="DNA_bd_Ku70/Ku80"/>
</dbReference>
<dbReference type="NCBIfam" id="TIGR02772">
    <property type="entry name" value="Ku_bact"/>
    <property type="match status" value="1"/>
</dbReference>
<dbReference type="GO" id="GO:0003690">
    <property type="term" value="F:double-stranded DNA binding"/>
    <property type="evidence" value="ECO:0007669"/>
    <property type="project" value="UniProtKB-UniRule"/>
</dbReference>
<dbReference type="PANTHER" id="PTHR41251:SF1">
    <property type="entry name" value="NON-HOMOLOGOUS END JOINING PROTEIN KU"/>
    <property type="match status" value="1"/>
</dbReference>
<proteinExistence type="inferred from homology"/>
<dbReference type="SUPFAM" id="SSF100939">
    <property type="entry name" value="SPOC domain-like"/>
    <property type="match status" value="1"/>
</dbReference>
<comment type="caution">
    <text evidence="5">The sequence shown here is derived from an EMBL/GenBank/DDBJ whole genome shotgun (WGS) entry which is preliminary data.</text>
</comment>
<feature type="compositionally biased region" description="Low complexity" evidence="3">
    <location>
        <begin position="313"/>
        <end position="327"/>
    </location>
</feature>
<comment type="function">
    <text evidence="2">With LigD forms a non-homologous end joining (NHEJ) DNA repair enzyme, which repairs dsDNA breaks with reduced fidelity. Binds linear dsDNA with 5'- and 3'- overhangs but not closed circular dsDNA nor ssDNA. Recruits and stimulates the ligase activity of LigD.</text>
</comment>
<keyword evidence="1 2" id="KW-0238">DNA-binding</keyword>
<dbReference type="GO" id="GO:0006303">
    <property type="term" value="P:double-strand break repair via nonhomologous end joining"/>
    <property type="evidence" value="ECO:0007669"/>
    <property type="project" value="UniProtKB-UniRule"/>
</dbReference>
<feature type="domain" description="Ku" evidence="4">
    <location>
        <begin position="71"/>
        <end position="200"/>
    </location>
</feature>
<dbReference type="GO" id="GO:0006310">
    <property type="term" value="P:DNA recombination"/>
    <property type="evidence" value="ECO:0007669"/>
    <property type="project" value="UniProtKB-KW"/>
</dbReference>